<gene>
    <name evidence="1" type="ORF">F383_19164</name>
</gene>
<evidence type="ECO:0000313" key="1">
    <source>
        <dbReference type="EMBL" id="KHG13878.1"/>
    </source>
</evidence>
<organism evidence="1 2">
    <name type="scientific">Gossypium arboreum</name>
    <name type="common">Tree cotton</name>
    <name type="synonym">Gossypium nanking</name>
    <dbReference type="NCBI Taxonomy" id="29729"/>
    <lineage>
        <taxon>Eukaryota</taxon>
        <taxon>Viridiplantae</taxon>
        <taxon>Streptophyta</taxon>
        <taxon>Embryophyta</taxon>
        <taxon>Tracheophyta</taxon>
        <taxon>Spermatophyta</taxon>
        <taxon>Magnoliopsida</taxon>
        <taxon>eudicotyledons</taxon>
        <taxon>Gunneridae</taxon>
        <taxon>Pentapetalae</taxon>
        <taxon>rosids</taxon>
        <taxon>malvids</taxon>
        <taxon>Malvales</taxon>
        <taxon>Malvaceae</taxon>
        <taxon>Malvoideae</taxon>
        <taxon>Gossypium</taxon>
    </lineage>
</organism>
<sequence>MMALLTFTIVALPLLIIGDVYFYGYLIFGYYPLLQAMSKWDDMHTSSFRLRGTMRYLSAPSFRVTLGLYFKEFISTPELPTLSRHIYHLAPLFWFQIAETVAQYNPS</sequence>
<keyword evidence="2" id="KW-1185">Reference proteome</keyword>
<reference evidence="2" key="1">
    <citation type="submission" date="2014-09" db="EMBL/GenBank/DDBJ databases">
        <authorList>
            <person name="Mudge J."/>
            <person name="Ramaraj T."/>
            <person name="Lindquist I.E."/>
            <person name="Bharti A.K."/>
            <person name="Sundararajan A."/>
            <person name="Cameron C.T."/>
            <person name="Woodward J.E."/>
            <person name="May G.D."/>
            <person name="Brubaker C."/>
            <person name="Broadhvest J."/>
            <person name="Wilkins T.A."/>
        </authorList>
    </citation>
    <scope>NUCLEOTIDE SEQUENCE</scope>
    <source>
        <strain evidence="2">cv. AKA8401</strain>
    </source>
</reference>
<protein>
    <submittedName>
        <fullName evidence="1">Uncharacterized protein</fullName>
    </submittedName>
</protein>
<evidence type="ECO:0000313" key="2">
    <source>
        <dbReference type="Proteomes" id="UP000032142"/>
    </source>
</evidence>
<proteinExistence type="predicted"/>
<name>A0A0B0NH66_GOSAR</name>
<accession>A0A0B0NH66</accession>
<dbReference type="EMBL" id="KN400395">
    <property type="protein sequence ID" value="KHG13878.1"/>
    <property type="molecule type" value="Genomic_DNA"/>
</dbReference>
<dbReference type="Proteomes" id="UP000032142">
    <property type="component" value="Unassembled WGS sequence"/>
</dbReference>
<dbReference type="AlphaFoldDB" id="A0A0B0NH66"/>